<evidence type="ECO:0000256" key="8">
    <source>
        <dbReference type="ARBA" id="ARBA00023136"/>
    </source>
</evidence>
<dbReference type="Pfam" id="PF04718">
    <property type="entry name" value="ATP-synt_G"/>
    <property type="match status" value="1"/>
</dbReference>
<dbReference type="GO" id="GO:0015986">
    <property type="term" value="P:proton motive force-driven ATP synthesis"/>
    <property type="evidence" value="ECO:0007669"/>
    <property type="project" value="InterPro"/>
</dbReference>
<dbReference type="InterPro" id="IPR006808">
    <property type="entry name" value="ATP_synth_F0_gsu_mt"/>
</dbReference>
<keyword evidence="5" id="KW-0375">Hydrogen ion transport</keyword>
<dbReference type="eggNOG" id="KOG4103">
    <property type="taxonomic scope" value="Eukaryota"/>
</dbReference>
<keyword evidence="7" id="KW-0496">Mitochondrion</keyword>
<evidence type="ECO:0000256" key="1">
    <source>
        <dbReference type="ARBA" id="ARBA00004325"/>
    </source>
</evidence>
<evidence type="ECO:0000256" key="9">
    <source>
        <dbReference type="ARBA" id="ARBA00023310"/>
    </source>
</evidence>
<comment type="similarity">
    <text evidence="2">Belongs to the ATPase g subunit family.</text>
</comment>
<dbReference type="PANTHER" id="PTHR12386">
    <property type="entry name" value="ATP SYNTHASE SUBUNIT"/>
    <property type="match status" value="1"/>
</dbReference>
<proteinExistence type="inferred from homology"/>
<keyword evidence="6" id="KW-0406">Ion transport</keyword>
<name>A0A212F4C6_DANPL</name>
<evidence type="ECO:0000256" key="6">
    <source>
        <dbReference type="ARBA" id="ARBA00023065"/>
    </source>
</evidence>
<gene>
    <name evidence="10" type="ORF">KGM_204507</name>
</gene>
<dbReference type="Proteomes" id="UP000007151">
    <property type="component" value="Unassembled WGS sequence"/>
</dbReference>
<keyword evidence="9" id="KW-0066">ATP synthesis</keyword>
<keyword evidence="11" id="KW-1185">Reference proteome</keyword>
<dbReference type="STRING" id="278856.A0A212F4C6"/>
<keyword evidence="8" id="KW-0472">Membrane</keyword>
<accession>A0A212F4C6</accession>
<sequence>MQIFQSRNMTTKTKSVKVGIRYLRTRSALFSEIANVYRPALKHREEILELIKEKYSKALQSRFADKMRTAKGFYRLEMSVPKVEEMKRIQEDLALVKDFIKNECYKQITVKQAWLLFLVGLEIGLWFFLGETIGKFHIVGYKV</sequence>
<dbReference type="KEGG" id="dpl:KGM_204507"/>
<reference evidence="10 11" key="1">
    <citation type="journal article" date="2011" name="Cell">
        <title>The monarch butterfly genome yields insights into long-distance migration.</title>
        <authorList>
            <person name="Zhan S."/>
            <person name="Merlin C."/>
            <person name="Boore J.L."/>
            <person name="Reppert S.M."/>
        </authorList>
    </citation>
    <scope>NUCLEOTIDE SEQUENCE [LARGE SCALE GENOMIC DNA]</scope>
    <source>
        <strain evidence="10">F-2</strain>
    </source>
</reference>
<evidence type="ECO:0000256" key="7">
    <source>
        <dbReference type="ARBA" id="ARBA00023128"/>
    </source>
</evidence>
<dbReference type="GO" id="GO:0015078">
    <property type="term" value="F:proton transmembrane transporter activity"/>
    <property type="evidence" value="ECO:0007669"/>
    <property type="project" value="InterPro"/>
</dbReference>
<dbReference type="OrthoDB" id="437at2759"/>
<evidence type="ECO:0000313" key="11">
    <source>
        <dbReference type="Proteomes" id="UP000007151"/>
    </source>
</evidence>
<evidence type="ECO:0000256" key="3">
    <source>
        <dbReference type="ARBA" id="ARBA00022448"/>
    </source>
</evidence>
<keyword evidence="4" id="KW-0138">CF(0)</keyword>
<protein>
    <submittedName>
        <fullName evidence="10">ATP synthase subunit g</fullName>
    </submittedName>
</protein>
<evidence type="ECO:0000256" key="2">
    <source>
        <dbReference type="ARBA" id="ARBA00005699"/>
    </source>
</evidence>
<dbReference type="EMBL" id="AGBW02010386">
    <property type="protein sequence ID" value="OWR48598.1"/>
    <property type="molecule type" value="Genomic_DNA"/>
</dbReference>
<evidence type="ECO:0000256" key="5">
    <source>
        <dbReference type="ARBA" id="ARBA00022781"/>
    </source>
</evidence>
<dbReference type="GO" id="GO:0031966">
    <property type="term" value="C:mitochondrial membrane"/>
    <property type="evidence" value="ECO:0007669"/>
    <property type="project" value="UniProtKB-SubCell"/>
</dbReference>
<organism evidence="10 11">
    <name type="scientific">Danaus plexippus plexippus</name>
    <dbReference type="NCBI Taxonomy" id="278856"/>
    <lineage>
        <taxon>Eukaryota</taxon>
        <taxon>Metazoa</taxon>
        <taxon>Ecdysozoa</taxon>
        <taxon>Arthropoda</taxon>
        <taxon>Hexapoda</taxon>
        <taxon>Insecta</taxon>
        <taxon>Pterygota</taxon>
        <taxon>Neoptera</taxon>
        <taxon>Endopterygota</taxon>
        <taxon>Lepidoptera</taxon>
        <taxon>Glossata</taxon>
        <taxon>Ditrysia</taxon>
        <taxon>Papilionoidea</taxon>
        <taxon>Nymphalidae</taxon>
        <taxon>Danainae</taxon>
        <taxon>Danaini</taxon>
        <taxon>Danaina</taxon>
        <taxon>Danaus</taxon>
        <taxon>Danaus</taxon>
    </lineage>
</organism>
<dbReference type="AlphaFoldDB" id="A0A212F4C6"/>
<comment type="subcellular location">
    <subcellularLocation>
        <location evidence="1">Mitochondrion membrane</location>
    </subcellularLocation>
</comment>
<comment type="caution">
    <text evidence="10">The sequence shown here is derived from an EMBL/GenBank/DDBJ whole genome shotgun (WGS) entry which is preliminary data.</text>
</comment>
<evidence type="ECO:0000256" key="4">
    <source>
        <dbReference type="ARBA" id="ARBA00022547"/>
    </source>
</evidence>
<keyword evidence="3" id="KW-0813">Transport</keyword>
<dbReference type="GO" id="GO:0045259">
    <property type="term" value="C:proton-transporting ATP synthase complex"/>
    <property type="evidence" value="ECO:0007669"/>
    <property type="project" value="UniProtKB-KW"/>
</dbReference>
<evidence type="ECO:0000313" key="10">
    <source>
        <dbReference type="EMBL" id="OWR48598.1"/>
    </source>
</evidence>